<protein>
    <submittedName>
        <fullName evidence="1">Uncharacterized protein</fullName>
    </submittedName>
</protein>
<accession>A0ABY5RZ15</accession>
<keyword evidence="2" id="KW-1185">Reference proteome</keyword>
<name>A0ABY5RZ15_9HYPH</name>
<organism evidence="1 2">
    <name type="scientific">Microvirga terrae</name>
    <dbReference type="NCBI Taxonomy" id="2740529"/>
    <lineage>
        <taxon>Bacteria</taxon>
        <taxon>Pseudomonadati</taxon>
        <taxon>Pseudomonadota</taxon>
        <taxon>Alphaproteobacteria</taxon>
        <taxon>Hyphomicrobiales</taxon>
        <taxon>Methylobacteriaceae</taxon>
        <taxon>Microvirga</taxon>
    </lineage>
</organism>
<gene>
    <name evidence="1" type="ORF">HPT29_010610</name>
</gene>
<evidence type="ECO:0000313" key="2">
    <source>
        <dbReference type="Proteomes" id="UP001017257"/>
    </source>
</evidence>
<proteinExistence type="predicted"/>
<dbReference type="EMBL" id="CP102845">
    <property type="protein sequence ID" value="UVF21531.1"/>
    <property type="molecule type" value="Genomic_DNA"/>
</dbReference>
<reference evidence="1" key="1">
    <citation type="submission" date="2022-08" db="EMBL/GenBank/DDBJ databases">
        <title>Microvirga terrae sp. nov., isolated from soil.</title>
        <authorList>
            <person name="Kim K.H."/>
            <person name="Seo Y.L."/>
            <person name="Kim J.M."/>
            <person name="Lee J.K."/>
            <person name="Han D.M."/>
            <person name="Jeon C.O."/>
        </authorList>
    </citation>
    <scope>NUCLEOTIDE SEQUENCE</scope>
    <source>
        <strain evidence="1">R24</strain>
    </source>
</reference>
<evidence type="ECO:0000313" key="1">
    <source>
        <dbReference type="EMBL" id="UVF21531.1"/>
    </source>
</evidence>
<dbReference type="Proteomes" id="UP001017257">
    <property type="component" value="Chromosome"/>
</dbReference>
<sequence length="76" mass="8668">MVTRTARLKDFTTDGYPGCGLPVQVLAEDHVGTYILPFPCERMNGEWRNGTTGEAVQASIIAWREFRVKSREPQRR</sequence>